<evidence type="ECO:0000256" key="2">
    <source>
        <dbReference type="ARBA" id="ARBA00022679"/>
    </source>
</evidence>
<evidence type="ECO:0000256" key="3">
    <source>
        <dbReference type="ARBA" id="ARBA00022691"/>
    </source>
</evidence>
<sequence length="326" mass="39199">MRKKLSKILKELNLKTSKKLVERLEKQINVENLSENMLKKLVIDNLTIGETYFFRDRKTFEFLKNIMKKKDFWKILSVGCSKGEEVYSLSFLIDDLNLNAKIIGIDINSDRIKEAKNGKYKFWSVRFLTNTEIRKYFNVVGNTFYVKEKYKKYVEFYNKNIMEILNDKFDIIFIRRVLIYIPEQKRMAKKLFELTKENGYVVLGQGEYHPALYDFFIPIDVPYILKKTKKIKEKYVPKISEKELDFEDEIHLVENYIENEEYEKAYRIIKGLSKKIPLSYMVFKYKTFLEIKLNKINDAKKSYKVAVLLNQNNDDEIWQLKYLLKE</sequence>
<dbReference type="PRINTS" id="PR00996">
    <property type="entry name" value="CHERMTFRASE"/>
</dbReference>
<dbReference type="InterPro" id="IPR050903">
    <property type="entry name" value="Bact_Chemotaxis_MeTrfase"/>
</dbReference>
<dbReference type="RefSeq" id="WP_077198470.1">
    <property type="nucleotide sequence ID" value="NZ_LBFC01000021.1"/>
</dbReference>
<dbReference type="Pfam" id="PF01739">
    <property type="entry name" value="CheR"/>
    <property type="match status" value="1"/>
</dbReference>
<protein>
    <submittedName>
        <fullName evidence="5">Chemotaxis protein CheR</fullName>
    </submittedName>
</protein>
<dbReference type="InterPro" id="IPR000780">
    <property type="entry name" value="CheR_MeTrfase"/>
</dbReference>
<accession>A0ABX3IGJ5</accession>
<evidence type="ECO:0000256" key="1">
    <source>
        <dbReference type="ARBA" id="ARBA00022603"/>
    </source>
</evidence>
<evidence type="ECO:0000259" key="4">
    <source>
        <dbReference type="PROSITE" id="PS50123"/>
    </source>
</evidence>
<keyword evidence="3" id="KW-0949">S-adenosyl-L-methionine</keyword>
<proteinExistence type="predicted"/>
<dbReference type="EMBL" id="LBFC01000021">
    <property type="protein sequence ID" value="ONN26943.1"/>
    <property type="molecule type" value="Genomic_DNA"/>
</dbReference>
<dbReference type="PANTHER" id="PTHR24422">
    <property type="entry name" value="CHEMOTAXIS PROTEIN METHYLTRANSFERASE"/>
    <property type="match status" value="1"/>
</dbReference>
<name>A0ABX3IGJ5_9BACT</name>
<dbReference type="PROSITE" id="PS50123">
    <property type="entry name" value="CHER"/>
    <property type="match status" value="1"/>
</dbReference>
<reference evidence="5 6" key="1">
    <citation type="submission" date="2015-06" db="EMBL/GenBank/DDBJ databases">
        <title>Genome sequencing of Thermotogales isolates from hydrothermal vents.</title>
        <authorList>
            <person name="Haverkamp T.H."/>
            <person name="Kublanov I.V."/>
            <person name="Nesbo C.L."/>
        </authorList>
    </citation>
    <scope>NUCLEOTIDE SEQUENCE [LARGE SCALE GENOMIC DNA]</scope>
    <source>
        <strain evidence="6">ik275mar</strain>
    </source>
</reference>
<dbReference type="SUPFAM" id="SSF53335">
    <property type="entry name" value="S-adenosyl-L-methionine-dependent methyltransferases"/>
    <property type="match status" value="1"/>
</dbReference>
<comment type="caution">
    <text evidence="5">The sequence shown here is derived from an EMBL/GenBank/DDBJ whole genome shotgun (WGS) entry which is preliminary data.</text>
</comment>
<dbReference type="SMART" id="SM00138">
    <property type="entry name" value="MeTrc"/>
    <property type="match status" value="1"/>
</dbReference>
<keyword evidence="2" id="KW-0808">Transferase</keyword>
<organism evidence="5 6">
    <name type="scientific">Thermosipho affectus</name>
    <dbReference type="NCBI Taxonomy" id="660294"/>
    <lineage>
        <taxon>Bacteria</taxon>
        <taxon>Thermotogati</taxon>
        <taxon>Thermotogota</taxon>
        <taxon>Thermotogae</taxon>
        <taxon>Thermotogales</taxon>
        <taxon>Fervidobacteriaceae</taxon>
        <taxon>Thermosipho</taxon>
    </lineage>
</organism>
<dbReference type="CDD" id="cd02440">
    <property type="entry name" value="AdoMet_MTases"/>
    <property type="match status" value="1"/>
</dbReference>
<dbReference type="Gene3D" id="3.40.50.150">
    <property type="entry name" value="Vaccinia Virus protein VP39"/>
    <property type="match status" value="1"/>
</dbReference>
<dbReference type="InterPro" id="IPR022642">
    <property type="entry name" value="CheR_C"/>
</dbReference>
<feature type="domain" description="CheR-type methyltransferase" evidence="4">
    <location>
        <begin position="1"/>
        <end position="230"/>
    </location>
</feature>
<dbReference type="Proteomes" id="UP000242616">
    <property type="component" value="Unassembled WGS sequence"/>
</dbReference>
<keyword evidence="6" id="KW-1185">Reference proteome</keyword>
<dbReference type="PANTHER" id="PTHR24422:SF19">
    <property type="entry name" value="CHEMOTAXIS PROTEIN METHYLTRANSFERASE"/>
    <property type="match status" value="1"/>
</dbReference>
<evidence type="ECO:0000313" key="5">
    <source>
        <dbReference type="EMBL" id="ONN26943.1"/>
    </source>
</evidence>
<gene>
    <name evidence="5" type="ORF">XJ44_06520</name>
</gene>
<dbReference type="InterPro" id="IPR029063">
    <property type="entry name" value="SAM-dependent_MTases_sf"/>
</dbReference>
<evidence type="ECO:0000313" key="6">
    <source>
        <dbReference type="Proteomes" id="UP000242616"/>
    </source>
</evidence>
<keyword evidence="1" id="KW-0489">Methyltransferase</keyword>